<dbReference type="InterPro" id="IPR001451">
    <property type="entry name" value="Hexapep"/>
</dbReference>
<keyword evidence="2" id="KW-1185">Reference proteome</keyword>
<keyword evidence="1" id="KW-0808">Transferase</keyword>
<dbReference type="PANTHER" id="PTHR23416">
    <property type="entry name" value="SIALIC ACID SYNTHASE-RELATED"/>
    <property type="match status" value="1"/>
</dbReference>
<dbReference type="STRING" id="225345.CLCHR_11630"/>
<evidence type="ECO:0000313" key="2">
    <source>
        <dbReference type="Proteomes" id="UP000191056"/>
    </source>
</evidence>
<dbReference type="InterPro" id="IPR011004">
    <property type="entry name" value="Trimer_LpxA-like_sf"/>
</dbReference>
<dbReference type="EMBL" id="MZGT01000012">
    <property type="protein sequence ID" value="OPJ64516.1"/>
    <property type="molecule type" value="Genomic_DNA"/>
</dbReference>
<dbReference type="PANTHER" id="PTHR23416:SF78">
    <property type="entry name" value="LIPOPOLYSACCHARIDE BIOSYNTHESIS O-ACETYL TRANSFERASE WBBJ-RELATED"/>
    <property type="match status" value="1"/>
</dbReference>
<organism evidence="1 2">
    <name type="scientific">Clostridium chromiireducens</name>
    <dbReference type="NCBI Taxonomy" id="225345"/>
    <lineage>
        <taxon>Bacteria</taxon>
        <taxon>Bacillati</taxon>
        <taxon>Bacillota</taxon>
        <taxon>Clostridia</taxon>
        <taxon>Eubacteriales</taxon>
        <taxon>Clostridiaceae</taxon>
        <taxon>Clostridium</taxon>
    </lineage>
</organism>
<protein>
    <submittedName>
        <fullName evidence="1">Galactoside O-acetyltransferase</fullName>
        <ecNumber evidence="1">2.3.1.18</ecNumber>
    </submittedName>
</protein>
<dbReference type="SUPFAM" id="SSF51161">
    <property type="entry name" value="Trimeric LpxA-like enzymes"/>
    <property type="match status" value="1"/>
</dbReference>
<dbReference type="CDD" id="cd04647">
    <property type="entry name" value="LbH_MAT_like"/>
    <property type="match status" value="1"/>
</dbReference>
<dbReference type="Proteomes" id="UP000191056">
    <property type="component" value="Unassembled WGS sequence"/>
</dbReference>
<dbReference type="Pfam" id="PF00132">
    <property type="entry name" value="Hexapep"/>
    <property type="match status" value="1"/>
</dbReference>
<comment type="caution">
    <text evidence="1">The sequence shown here is derived from an EMBL/GenBank/DDBJ whole genome shotgun (WGS) entry which is preliminary data.</text>
</comment>
<evidence type="ECO:0000313" key="1">
    <source>
        <dbReference type="EMBL" id="OPJ64516.1"/>
    </source>
</evidence>
<dbReference type="AlphaFoldDB" id="A0A1V4IX35"/>
<dbReference type="InterPro" id="IPR051159">
    <property type="entry name" value="Hexapeptide_acetyltransf"/>
</dbReference>
<accession>A0A1V4IX35</accession>
<sequence length="347" mass="39411">MINEMNKNWTDFVDINKLRETINKRKIYIWGAYEQGKYIYDFLIKNKFSVSAFIDSKKCGNCFGDLQVYEPKILKQGGGRDKFVIIPLTRREEILSFLNENGYEENSDYIYIDYDVTIISVSGYYSDYNGNVIISNGRIDCVNIKFTGYNNKVFIGSKFRVDGSIQIELKYGSTIKFGSNFRCCNDYIYIENGAVYLGDNCSVGHDSYICSRETLVIGNSFTVTSNLYLVCEKNAPINIGNDCMLSDGIRIRSDNGHSIFDMIEEKNLSLCNEQYVKIGNHVWIGMATTILFNSDIGEGSVIGANSLVKGEFPPNCIIAGNAAKVIRENIKWDRRNNLKFNEFIGNL</sequence>
<reference evidence="1 2" key="1">
    <citation type="submission" date="2017-03" db="EMBL/GenBank/DDBJ databases">
        <title>Genome sequence of Clostridium chromiireducens DSM 23318.</title>
        <authorList>
            <person name="Poehlein A."/>
            <person name="Daniel R."/>
        </authorList>
    </citation>
    <scope>NUCLEOTIDE SEQUENCE [LARGE SCALE GENOMIC DNA]</scope>
    <source>
        <strain evidence="1 2">DSM 23318</strain>
    </source>
</reference>
<name>A0A1V4IX35_9CLOT</name>
<dbReference type="GO" id="GO:0008870">
    <property type="term" value="F:galactoside O-acetyltransferase activity"/>
    <property type="evidence" value="ECO:0007669"/>
    <property type="project" value="UniProtKB-EC"/>
</dbReference>
<keyword evidence="1" id="KW-0012">Acyltransferase</keyword>
<gene>
    <name evidence="1" type="primary">lacA_1</name>
    <name evidence="1" type="ORF">CLCHR_11630</name>
</gene>
<dbReference type="Gene3D" id="2.160.10.10">
    <property type="entry name" value="Hexapeptide repeat proteins"/>
    <property type="match status" value="2"/>
</dbReference>
<proteinExistence type="predicted"/>
<dbReference type="EC" id="2.3.1.18" evidence="1"/>